<comment type="caution">
    <text evidence="9">The sequence shown here is derived from an EMBL/GenBank/DDBJ whole genome shotgun (WGS) entry which is preliminary data.</text>
</comment>
<gene>
    <name evidence="9" type="ORF">GIY30_19050</name>
</gene>
<feature type="transmembrane region" description="Helical" evidence="7">
    <location>
        <begin position="162"/>
        <end position="180"/>
    </location>
</feature>
<evidence type="ECO:0000313" key="9">
    <source>
        <dbReference type="EMBL" id="MXP23441.1"/>
    </source>
</evidence>
<dbReference type="InterPro" id="IPR036259">
    <property type="entry name" value="MFS_trans_sf"/>
</dbReference>
<dbReference type="InterPro" id="IPR011701">
    <property type="entry name" value="MFS"/>
</dbReference>
<evidence type="ECO:0000256" key="3">
    <source>
        <dbReference type="ARBA" id="ARBA00022475"/>
    </source>
</evidence>
<dbReference type="PROSITE" id="PS50850">
    <property type="entry name" value="MFS"/>
    <property type="match status" value="1"/>
</dbReference>
<feature type="transmembrane region" description="Helical" evidence="7">
    <location>
        <begin position="363"/>
        <end position="384"/>
    </location>
</feature>
<protein>
    <submittedName>
        <fullName evidence="9">MFS transporter</fullName>
    </submittedName>
</protein>
<name>A0A6L7GWP9_9ACTN</name>
<dbReference type="InterPro" id="IPR050171">
    <property type="entry name" value="MFS_Transporters"/>
</dbReference>
<keyword evidence="10" id="KW-1185">Reference proteome</keyword>
<evidence type="ECO:0000256" key="7">
    <source>
        <dbReference type="SAM" id="Phobius"/>
    </source>
</evidence>
<dbReference type="SUPFAM" id="SSF103473">
    <property type="entry name" value="MFS general substrate transporter"/>
    <property type="match status" value="1"/>
</dbReference>
<evidence type="ECO:0000256" key="5">
    <source>
        <dbReference type="ARBA" id="ARBA00022989"/>
    </source>
</evidence>
<dbReference type="EMBL" id="WMBR01000005">
    <property type="protein sequence ID" value="MXP23441.1"/>
    <property type="molecule type" value="Genomic_DNA"/>
</dbReference>
<evidence type="ECO:0000259" key="8">
    <source>
        <dbReference type="PROSITE" id="PS50850"/>
    </source>
</evidence>
<dbReference type="Proteomes" id="UP000475545">
    <property type="component" value="Unassembled WGS sequence"/>
</dbReference>
<feature type="transmembrane region" description="Helical" evidence="7">
    <location>
        <begin position="243"/>
        <end position="263"/>
    </location>
</feature>
<feature type="transmembrane region" description="Helical" evidence="7">
    <location>
        <begin position="100"/>
        <end position="119"/>
    </location>
</feature>
<evidence type="ECO:0000256" key="6">
    <source>
        <dbReference type="ARBA" id="ARBA00023136"/>
    </source>
</evidence>
<evidence type="ECO:0000256" key="4">
    <source>
        <dbReference type="ARBA" id="ARBA00022692"/>
    </source>
</evidence>
<feature type="domain" description="Major facilitator superfamily (MFS) profile" evidence="8">
    <location>
        <begin position="1"/>
        <end position="387"/>
    </location>
</feature>
<dbReference type="InterPro" id="IPR020846">
    <property type="entry name" value="MFS_dom"/>
</dbReference>
<feature type="transmembrane region" description="Helical" evidence="7">
    <location>
        <begin position="275"/>
        <end position="293"/>
    </location>
</feature>
<dbReference type="Pfam" id="PF07690">
    <property type="entry name" value="MFS_1"/>
    <property type="match status" value="1"/>
</dbReference>
<dbReference type="PANTHER" id="PTHR23517:SF13">
    <property type="entry name" value="MAJOR FACILITATOR SUPERFAMILY MFS_1"/>
    <property type="match status" value="1"/>
</dbReference>
<organism evidence="9 10">
    <name type="scientific">Gordonia mangrovi</name>
    <dbReference type="NCBI Taxonomy" id="2665643"/>
    <lineage>
        <taxon>Bacteria</taxon>
        <taxon>Bacillati</taxon>
        <taxon>Actinomycetota</taxon>
        <taxon>Actinomycetes</taxon>
        <taxon>Mycobacteriales</taxon>
        <taxon>Gordoniaceae</taxon>
        <taxon>Gordonia</taxon>
    </lineage>
</organism>
<feature type="transmembrane region" description="Helical" evidence="7">
    <location>
        <begin position="72"/>
        <end position="94"/>
    </location>
</feature>
<feature type="transmembrane region" description="Helical" evidence="7">
    <location>
        <begin position="131"/>
        <end position="156"/>
    </location>
</feature>
<dbReference type="GO" id="GO:0005886">
    <property type="term" value="C:plasma membrane"/>
    <property type="evidence" value="ECO:0007669"/>
    <property type="project" value="UniProtKB-SubCell"/>
</dbReference>
<dbReference type="GO" id="GO:0022857">
    <property type="term" value="F:transmembrane transporter activity"/>
    <property type="evidence" value="ECO:0007669"/>
    <property type="project" value="InterPro"/>
</dbReference>
<feature type="transmembrane region" description="Helical" evidence="7">
    <location>
        <begin position="331"/>
        <end position="351"/>
    </location>
</feature>
<keyword evidence="4 7" id="KW-0812">Transmembrane</keyword>
<comment type="subcellular location">
    <subcellularLocation>
        <location evidence="1">Cell membrane</location>
        <topology evidence="1">Multi-pass membrane protein</topology>
    </subcellularLocation>
</comment>
<dbReference type="PANTHER" id="PTHR23517">
    <property type="entry name" value="RESISTANCE PROTEIN MDTM, PUTATIVE-RELATED-RELATED"/>
    <property type="match status" value="1"/>
</dbReference>
<evidence type="ECO:0000256" key="2">
    <source>
        <dbReference type="ARBA" id="ARBA00022448"/>
    </source>
</evidence>
<dbReference type="Gene3D" id="1.20.1250.20">
    <property type="entry name" value="MFS general substrate transporter like domains"/>
    <property type="match status" value="2"/>
</dbReference>
<feature type="transmembrane region" description="Helical" evidence="7">
    <location>
        <begin position="299"/>
        <end position="319"/>
    </location>
</feature>
<dbReference type="RefSeq" id="WP_160903598.1">
    <property type="nucleotide sequence ID" value="NZ_CP102850.1"/>
</dbReference>
<feature type="transmembrane region" description="Helical" evidence="7">
    <location>
        <begin position="38"/>
        <end position="60"/>
    </location>
</feature>
<feature type="transmembrane region" description="Helical" evidence="7">
    <location>
        <begin position="201"/>
        <end position="223"/>
    </location>
</feature>
<keyword evidence="3" id="KW-1003">Cell membrane</keyword>
<keyword evidence="5 7" id="KW-1133">Transmembrane helix</keyword>
<keyword evidence="6 7" id="KW-0472">Membrane</keyword>
<evidence type="ECO:0000313" key="10">
    <source>
        <dbReference type="Proteomes" id="UP000475545"/>
    </source>
</evidence>
<sequence length="418" mass="42853">MRTFLSFAAAVTSLIVVFASSGAPIPLYERYRETEPITTAGLSLAAVSYFVAVLFSLVVCGRLSNHLGRRPVALATVVLACMGTAMLLSVHSLVTLASGRALQGLACGLASSVLTSFIIETAPRRPQWLGTVAAASGPLLGLTIGAVGVGALAEYAPTPRQLGLLVAVALLCCCAVGLVLSSEPVRRTPGAMASLRPRVAVPAAALPLMPAAAAIFIATWSLGGFYQAFSPTVTAVDLGSQSVFVASVVFASFMAPNAFGGPLTGSLEPVTVQRWGIALFALAAVTLTVALALHAIALFLVAGVIAGMSQGAAFTASLRRLVAQASPAERAGMLATIYLISYAGAAIPNFIAGQFSIRVDLTGIAAGYSVLVVLAAVIAIVFTFREASAAPHSDADTSRVPEFSDAWRATTTRGSRRS</sequence>
<keyword evidence="2" id="KW-0813">Transport</keyword>
<evidence type="ECO:0000256" key="1">
    <source>
        <dbReference type="ARBA" id="ARBA00004651"/>
    </source>
</evidence>
<proteinExistence type="predicted"/>
<dbReference type="AlphaFoldDB" id="A0A6L7GWP9"/>
<accession>A0A6L7GWP9</accession>
<reference evidence="9 10" key="1">
    <citation type="submission" date="2019-11" db="EMBL/GenBank/DDBJ databases">
        <title>Gordonia sp. nov., a novel actinobacterium isolated from mangrove soil in Hainan.</title>
        <authorList>
            <person name="Huang X."/>
            <person name="Xie Y."/>
            <person name="Chu X."/>
            <person name="Xiao K."/>
        </authorList>
    </citation>
    <scope>NUCLEOTIDE SEQUENCE [LARGE SCALE GENOMIC DNA]</scope>
    <source>
        <strain evidence="9 10">HNM0687</strain>
    </source>
</reference>